<sequence>MYKKIILKVVQLDFNFNSLYKKFYQFHGYCSQMSLKHRKEETRKKSQLEYKYNPLENACYTFDNGLRKVVPYFFNFKTYAKERWRGRTIYDVFSKEFRDRTPQYYEQEIKNGNVIINGRIATFEQIIKNGDIIEHLSHRHEPPVTDKKIDIIYQDDDIVVINKPPGIPVHPTGRYRHNSITHIMMAEMGFDSLAPCNRLDRLASGLMILARNVRIAEEMRKKMHDRRILKEYICKVRGLFPEGEIVCTEPLLTVSPKLGLNRVHPDGKPSKSTFKMLGYDGENSIVHCRPLTGRTHQLRVHLQWLGKPIVNDPVYSDIGIWGYDMKKNDTFTFNDNELFPSLIKSKKIEASSWYINKIEEAERLRGNKLDELLTGEVCDVCQAPLYSDPSQNDLRIYLHAWKYKSDDNSWSFETELPEWANIDFI</sequence>
<dbReference type="Gene3D" id="3.30.2350.10">
    <property type="entry name" value="Pseudouridine synthase"/>
    <property type="match status" value="1"/>
</dbReference>
<dbReference type="GO" id="GO:0009982">
    <property type="term" value="F:pseudouridine synthase activity"/>
    <property type="evidence" value="ECO:0007669"/>
    <property type="project" value="InterPro"/>
</dbReference>
<dbReference type="STRING" id="1069680.M7NUW2"/>
<dbReference type="OrthoDB" id="424794at2759"/>
<evidence type="ECO:0000256" key="3">
    <source>
        <dbReference type="RuleBase" id="RU362028"/>
    </source>
</evidence>
<comment type="caution">
    <text evidence="5">The sequence shown here is derived from an EMBL/GenBank/DDBJ whole genome shotgun (WGS) entry which is preliminary data.</text>
</comment>
<dbReference type="AlphaFoldDB" id="M7NUW2"/>
<proteinExistence type="inferred from homology"/>
<dbReference type="VEuPathDB" id="FungiDB:PNEG_01042"/>
<reference evidence="6" key="1">
    <citation type="journal article" date="2016" name="Nat. Commun.">
        <title>Genome analysis of three Pneumocystis species reveals adaptation mechanisms to life exclusively in mammalian hosts.</title>
        <authorList>
            <person name="Ma L."/>
            <person name="Chen Z."/>
            <person name="Huang D.W."/>
            <person name="Kutty G."/>
            <person name="Ishihara M."/>
            <person name="Wang H."/>
            <person name="Abouelleil A."/>
            <person name="Bishop L."/>
            <person name="Davey E."/>
            <person name="Deng R."/>
            <person name="Deng X."/>
            <person name="Fan L."/>
            <person name="Fantoni G."/>
            <person name="Fitzgerald M."/>
            <person name="Gogineni E."/>
            <person name="Goldberg J.M."/>
            <person name="Handley G."/>
            <person name="Hu X."/>
            <person name="Huber C."/>
            <person name="Jiao X."/>
            <person name="Jones K."/>
            <person name="Levin J.Z."/>
            <person name="Liu Y."/>
            <person name="Macdonald P."/>
            <person name="Melnikov A."/>
            <person name="Raley C."/>
            <person name="Sassi M."/>
            <person name="Sherman B.T."/>
            <person name="Song X."/>
            <person name="Sykes S."/>
            <person name="Tran B."/>
            <person name="Walsh L."/>
            <person name="Xia Y."/>
            <person name="Yang J."/>
            <person name="Young S."/>
            <person name="Zeng Q."/>
            <person name="Zheng X."/>
            <person name="Stephens R."/>
            <person name="Nusbaum C."/>
            <person name="Birren B.W."/>
            <person name="Azadi P."/>
            <person name="Lempicki R.A."/>
            <person name="Cuomo C.A."/>
            <person name="Kovacs J.A."/>
        </authorList>
    </citation>
    <scope>NUCLEOTIDE SEQUENCE [LARGE SCALE GENOMIC DNA]</scope>
    <source>
        <strain evidence="6">B123</strain>
    </source>
</reference>
<dbReference type="PANTHER" id="PTHR21600">
    <property type="entry name" value="MITOCHONDRIAL RNA PSEUDOURIDINE SYNTHASE"/>
    <property type="match status" value="1"/>
</dbReference>
<dbReference type="InterPro" id="IPR020103">
    <property type="entry name" value="PsdUridine_synth_cat_dom_sf"/>
</dbReference>
<comment type="function">
    <text evidence="3">Responsible for synthesis of pseudouridine from uracil.</text>
</comment>
<keyword evidence="2" id="KW-0694">RNA-binding</keyword>
<dbReference type="CDD" id="cd02557">
    <property type="entry name" value="PseudoU_synth_ScRIB2"/>
    <property type="match status" value="1"/>
</dbReference>
<dbReference type="PANTHER" id="PTHR21600:SF40">
    <property type="entry name" value="PSEUDOURIDYLATE SYNTHASE RPUSD2"/>
    <property type="match status" value="1"/>
</dbReference>
<dbReference type="OMA" id="QTYCKGR"/>
<evidence type="ECO:0000256" key="1">
    <source>
        <dbReference type="PIRSR" id="PIRSR606225-1"/>
    </source>
</evidence>
<dbReference type="EMBL" id="AFWA02000003">
    <property type="protein sequence ID" value="EMR10896.1"/>
    <property type="molecule type" value="Genomic_DNA"/>
</dbReference>
<dbReference type="Proteomes" id="UP000011958">
    <property type="component" value="Unassembled WGS sequence"/>
</dbReference>
<dbReference type="GeneID" id="19894740"/>
<dbReference type="PROSITE" id="PS50889">
    <property type="entry name" value="S4"/>
    <property type="match status" value="1"/>
</dbReference>
<dbReference type="GO" id="GO:0003723">
    <property type="term" value="F:RNA binding"/>
    <property type="evidence" value="ECO:0007669"/>
    <property type="project" value="UniProtKB-KW"/>
</dbReference>
<evidence type="ECO:0000313" key="5">
    <source>
        <dbReference type="EMBL" id="EMR10896.1"/>
    </source>
</evidence>
<evidence type="ECO:0000256" key="2">
    <source>
        <dbReference type="PROSITE-ProRule" id="PRU00182"/>
    </source>
</evidence>
<dbReference type="EC" id="5.4.99.-" evidence="3"/>
<name>M7NUW2_PNEMU</name>
<organism evidence="5 6">
    <name type="scientific">Pneumocystis murina (strain B123)</name>
    <name type="common">Mouse pneumocystis pneumonia agent</name>
    <name type="synonym">Pneumocystis carinii f. sp. muris</name>
    <dbReference type="NCBI Taxonomy" id="1069680"/>
    <lineage>
        <taxon>Eukaryota</taxon>
        <taxon>Fungi</taxon>
        <taxon>Dikarya</taxon>
        <taxon>Ascomycota</taxon>
        <taxon>Taphrinomycotina</taxon>
        <taxon>Pneumocystomycetes</taxon>
        <taxon>Pneumocystaceae</taxon>
        <taxon>Pneumocystis</taxon>
    </lineage>
</organism>
<feature type="domain" description="Pseudouridine synthase RsuA/RluA-like" evidence="4">
    <location>
        <begin position="157"/>
        <end position="303"/>
    </location>
</feature>
<gene>
    <name evidence="5" type="ORF">PNEG_01042</name>
</gene>
<dbReference type="InterPro" id="IPR006145">
    <property type="entry name" value="PsdUridine_synth_RsuA/RluA"/>
</dbReference>
<keyword evidence="6" id="KW-1185">Reference proteome</keyword>
<dbReference type="SUPFAM" id="SSF55120">
    <property type="entry name" value="Pseudouridine synthase"/>
    <property type="match status" value="1"/>
</dbReference>
<feature type="active site" evidence="1">
    <location>
        <position position="200"/>
    </location>
</feature>
<dbReference type="NCBIfam" id="TIGR00005">
    <property type="entry name" value="rluA_subfam"/>
    <property type="match status" value="1"/>
</dbReference>
<evidence type="ECO:0000259" key="4">
    <source>
        <dbReference type="Pfam" id="PF00849"/>
    </source>
</evidence>
<accession>M7NUW2</accession>
<protein>
    <recommendedName>
        <fullName evidence="3">Pseudouridine synthase</fullName>
        <ecNumber evidence="3">5.4.99.-</ecNumber>
    </recommendedName>
</protein>
<keyword evidence="3" id="KW-0413">Isomerase</keyword>
<comment type="catalytic activity">
    <reaction evidence="3">
        <text>a uridine in RNA = a pseudouridine in RNA</text>
        <dbReference type="Rhea" id="RHEA:48348"/>
        <dbReference type="Rhea" id="RHEA-COMP:12068"/>
        <dbReference type="Rhea" id="RHEA-COMP:12069"/>
        <dbReference type="ChEBI" id="CHEBI:65314"/>
        <dbReference type="ChEBI" id="CHEBI:65315"/>
    </reaction>
</comment>
<evidence type="ECO:0000313" key="6">
    <source>
        <dbReference type="Proteomes" id="UP000011958"/>
    </source>
</evidence>
<dbReference type="eggNOG" id="KOG1919">
    <property type="taxonomic scope" value="Eukaryota"/>
</dbReference>
<dbReference type="GO" id="GO:0000455">
    <property type="term" value="P:enzyme-directed rRNA pseudouridine synthesis"/>
    <property type="evidence" value="ECO:0007669"/>
    <property type="project" value="TreeGrafter"/>
</dbReference>
<dbReference type="HOGENOM" id="CLU_016902_12_4_1"/>
<dbReference type="InterPro" id="IPR050188">
    <property type="entry name" value="RluA_PseudoU_synthase"/>
</dbReference>
<dbReference type="InterPro" id="IPR006225">
    <property type="entry name" value="PsdUridine_synth_RluC/D"/>
</dbReference>
<comment type="similarity">
    <text evidence="3">Belongs to the pseudouridine synthase RluA family.</text>
</comment>
<dbReference type="RefSeq" id="XP_007872955.1">
    <property type="nucleotide sequence ID" value="XM_007874764.1"/>
</dbReference>
<dbReference type="Pfam" id="PF00849">
    <property type="entry name" value="PseudoU_synth_2"/>
    <property type="match status" value="1"/>
</dbReference>